<accession>A0A4Q4T829</accession>
<feature type="compositionally biased region" description="Low complexity" evidence="1">
    <location>
        <begin position="591"/>
        <end position="600"/>
    </location>
</feature>
<evidence type="ECO:0000313" key="3">
    <source>
        <dbReference type="Proteomes" id="UP000293360"/>
    </source>
</evidence>
<name>A0A4Q4T829_9PEZI</name>
<feature type="compositionally biased region" description="Basic and acidic residues" evidence="1">
    <location>
        <begin position="651"/>
        <end position="687"/>
    </location>
</feature>
<dbReference type="STRING" id="155417.A0A4Q4T829"/>
<dbReference type="OrthoDB" id="4227485at2759"/>
<dbReference type="AlphaFoldDB" id="A0A4Q4T829"/>
<comment type="caution">
    <text evidence="2">The sequence shown here is derived from an EMBL/GenBank/DDBJ whole genome shotgun (WGS) entry which is preliminary data.</text>
</comment>
<gene>
    <name evidence="2" type="ORF">DL764_005708</name>
</gene>
<feature type="compositionally biased region" description="Acidic residues" evidence="1">
    <location>
        <begin position="560"/>
        <end position="574"/>
    </location>
</feature>
<dbReference type="InterPro" id="IPR022198">
    <property type="entry name" value="DUF3723"/>
</dbReference>
<feature type="compositionally biased region" description="Basic and acidic residues" evidence="1">
    <location>
        <begin position="545"/>
        <end position="559"/>
    </location>
</feature>
<sequence>MVFFSLAARSKHLNAELSSKYCGNAKIALDQLDFDSNEEPDKKKIIHLQRVFKGVGCDRLNPNHFISGNISADVLQASLQQSNRNAHDLRSLEPPDLRLPAGQRVYCPSGLHRVIALKKHKPAATWWPVKLYVDLSPEARRALADEFANEGKYSDGEIVVNILAYPEHSVDANQWWARLDKSKPRILKKILRHRELAPAFRKVLQIPGLRPALLLATWNKIFHCVEEVIHYLQLIYNTWVGIMGSETALPFVDNDAVQELELRVPGISYCDERHAEYQIQKQTIFKAVTDKGQRELILQNLKRVGHLIPSIHTLQQDFKYLRPCSHVMRKLISGRDQIPVTVQTTAFHAFGADEGLSFNREARFLTNLKLLYLHIMQNVCQLSGQGPLKDNDNDEDYELLPYDARAWHELAVRAKELGFSSDEILRLYNTDPDREVAIKALYDARPSRYFDYGSNFEFIVHELTKAFKTAKPVESKMTPAELTSHVGERVARRCGRVYSDTYDKDRYYITLDNVTRKVQKNTDITSLFARRSVFHAFWGWQDDQGNDKRNEQGNGRGDDGLDDTMDGLDEDGCLDEGHQGYPGQALASTSNDQGNDQGNDGLDDTMDGLDEGHQGYPGQALASTSNDQGNDQGNAQGNDWDDNMDEEGGLDETHQGPKDQEMRDAEASGKQHQRYQRELTKQKKIERTSGATRITPQEKLRKQRKIQQALTAASPQGGPPEEGQQLIVADARPDGHQPMITSSAQAAFISNPSDAAPHNALSVDMDIYIRENGQWEKTRSCKRPYIENAIEIVRRRNPERQLLLYTGIGRGIALDDCQNYEEDALYLSTNPDEGFPVGGEIL</sequence>
<dbReference type="EMBL" id="QJNU01000308">
    <property type="protein sequence ID" value="RYP02626.1"/>
    <property type="molecule type" value="Genomic_DNA"/>
</dbReference>
<dbReference type="Pfam" id="PF12520">
    <property type="entry name" value="DUF3723"/>
    <property type="match status" value="1"/>
</dbReference>
<protein>
    <submittedName>
        <fullName evidence="2">Uncharacterized protein</fullName>
    </submittedName>
</protein>
<feature type="compositionally biased region" description="Acidic residues" evidence="1">
    <location>
        <begin position="639"/>
        <end position="650"/>
    </location>
</feature>
<evidence type="ECO:0000256" key="1">
    <source>
        <dbReference type="SAM" id="MobiDB-lite"/>
    </source>
</evidence>
<dbReference type="Proteomes" id="UP000293360">
    <property type="component" value="Unassembled WGS sequence"/>
</dbReference>
<organism evidence="2 3">
    <name type="scientific">Monosporascus ibericus</name>
    <dbReference type="NCBI Taxonomy" id="155417"/>
    <lineage>
        <taxon>Eukaryota</taxon>
        <taxon>Fungi</taxon>
        <taxon>Dikarya</taxon>
        <taxon>Ascomycota</taxon>
        <taxon>Pezizomycotina</taxon>
        <taxon>Sordariomycetes</taxon>
        <taxon>Xylariomycetidae</taxon>
        <taxon>Xylariales</taxon>
        <taxon>Xylariales incertae sedis</taxon>
        <taxon>Monosporascus</taxon>
    </lineage>
</organism>
<reference evidence="2 3" key="1">
    <citation type="submission" date="2018-06" db="EMBL/GenBank/DDBJ databases">
        <title>Complete Genomes of Monosporascus.</title>
        <authorList>
            <person name="Robinson A.J."/>
            <person name="Natvig D.O."/>
        </authorList>
    </citation>
    <scope>NUCLEOTIDE SEQUENCE [LARGE SCALE GENOMIC DNA]</scope>
    <source>
        <strain evidence="2 3">CBS 110550</strain>
    </source>
</reference>
<feature type="region of interest" description="Disordered" evidence="1">
    <location>
        <begin position="541"/>
        <end position="723"/>
    </location>
</feature>
<keyword evidence="3" id="KW-1185">Reference proteome</keyword>
<feature type="compositionally biased region" description="Polar residues" evidence="1">
    <location>
        <begin position="621"/>
        <end position="637"/>
    </location>
</feature>
<evidence type="ECO:0000313" key="2">
    <source>
        <dbReference type="EMBL" id="RYP02626.1"/>
    </source>
</evidence>
<proteinExistence type="predicted"/>